<dbReference type="Proteomes" id="UP001152799">
    <property type="component" value="Chromosome 2"/>
</dbReference>
<evidence type="ECO:0000256" key="3">
    <source>
        <dbReference type="ARBA" id="ARBA00012148"/>
    </source>
</evidence>
<dbReference type="Pfam" id="PF02872">
    <property type="entry name" value="5_nucleotid_C"/>
    <property type="match status" value="1"/>
</dbReference>
<dbReference type="PANTHER" id="PTHR11575">
    <property type="entry name" value="5'-NUCLEOTIDASE-RELATED"/>
    <property type="match status" value="1"/>
</dbReference>
<comment type="similarity">
    <text evidence="2 12">Belongs to the 5'-nucleotidase family.</text>
</comment>
<dbReference type="GO" id="GO:0090729">
    <property type="term" value="F:toxin activity"/>
    <property type="evidence" value="ECO:0007669"/>
    <property type="project" value="UniProtKB-KW"/>
</dbReference>
<dbReference type="GO" id="GO:0004050">
    <property type="term" value="F:apyrase activity"/>
    <property type="evidence" value="ECO:0007669"/>
    <property type="project" value="UniProtKB-EC"/>
</dbReference>
<dbReference type="CDD" id="cd07409">
    <property type="entry name" value="MPP_CD73_N"/>
    <property type="match status" value="1"/>
</dbReference>
<evidence type="ECO:0000256" key="10">
    <source>
        <dbReference type="ARBA" id="ARBA00022801"/>
    </source>
</evidence>
<sequence>MWFAIVLLAIFSSSIIRGNPTSTREDALFELSVIHVNDFHARFEEISSAAGTCMNPTACIGGFSRLYQQIQTLLAQRPDSVLLNGGDNFQGTLYYTLGKWNITQEFMNKLPFDATVLGNHEFDDGVAGVVPFIKSLTTPVVCSNINDAEEPDIQGTYTKSVVIERNGKKIGIIGVIYSLTNTIAKTGSLVFYPESASVNAEAERLVKEEGVFTNIVLSHVGYDIDQQIAANASEKIGLIVGAHSHTFLYTGDNPPGPDTPAGPYPTIVQSKHGKNVLVVQASAYTKYLGNIKVSYDSKGEVSGYDGSPIYLENSLPKDVEINKALEPWNALVAAEGSVVLGSTLVKLSIDGCFYKECTLGNFVTDAFVFAYTQQAPNGSWTRAPIAIVNAGGLRTDIEIGNITYSDMIVAQPFANTVDYGELKGVYLKAVLEQAAGGYNYQRLSSELKLLQVSGIHVVYNISRPIGDRVVDVKVRCQRCEIPVYEDLDLDAVYSMAIPSFLVGGGDDFKALSKNLQNVVIGQTDTDIFREYLKHKSPIFEEEEGRITVISDREMETRGFH</sequence>
<evidence type="ECO:0000256" key="5">
    <source>
        <dbReference type="ARBA" id="ARBA00022525"/>
    </source>
</evidence>
<evidence type="ECO:0000256" key="7">
    <source>
        <dbReference type="ARBA" id="ARBA00022723"/>
    </source>
</evidence>
<evidence type="ECO:0000256" key="6">
    <source>
        <dbReference type="ARBA" id="ARBA00022656"/>
    </source>
</evidence>
<accession>A0A9N9MK35</accession>
<keyword evidence="10 12" id="KW-0378">Hydrolase</keyword>
<dbReference type="GO" id="GO:0005886">
    <property type="term" value="C:plasma membrane"/>
    <property type="evidence" value="ECO:0007669"/>
    <property type="project" value="TreeGrafter"/>
</dbReference>
<comment type="subcellular location">
    <subcellularLocation>
        <location evidence="1">Secreted</location>
    </subcellularLocation>
</comment>
<evidence type="ECO:0000256" key="4">
    <source>
        <dbReference type="ARBA" id="ARBA00022442"/>
    </source>
</evidence>
<keyword evidence="9 12" id="KW-0547">Nucleotide-binding</keyword>
<keyword evidence="8 12" id="KW-0732">Signal</keyword>
<evidence type="ECO:0000256" key="11">
    <source>
        <dbReference type="ARBA" id="ARBA00023240"/>
    </source>
</evidence>
<dbReference type="InterPro" id="IPR029052">
    <property type="entry name" value="Metallo-depent_PP-like"/>
</dbReference>
<feature type="signal peptide" evidence="12">
    <location>
        <begin position="1"/>
        <end position="18"/>
    </location>
</feature>
<dbReference type="GO" id="GO:0000166">
    <property type="term" value="F:nucleotide binding"/>
    <property type="evidence" value="ECO:0007669"/>
    <property type="project" value="UniProtKB-KW"/>
</dbReference>
<proteinExistence type="inferred from homology"/>
<dbReference type="Gene3D" id="3.60.21.10">
    <property type="match status" value="1"/>
</dbReference>
<feature type="domain" description="Calcineurin-like phosphoesterase" evidence="13">
    <location>
        <begin position="32"/>
        <end position="246"/>
    </location>
</feature>
<keyword evidence="6" id="KW-0800">Toxin</keyword>
<dbReference type="InterPro" id="IPR004843">
    <property type="entry name" value="Calcineurin-like_PHP"/>
</dbReference>
<keyword evidence="16" id="KW-1185">Reference proteome</keyword>
<evidence type="ECO:0000256" key="9">
    <source>
        <dbReference type="ARBA" id="ARBA00022741"/>
    </source>
</evidence>
<name>A0A9N9MK35_9CUCU</name>
<evidence type="ECO:0000313" key="16">
    <source>
        <dbReference type="Proteomes" id="UP001152799"/>
    </source>
</evidence>
<keyword evidence="7" id="KW-0479">Metal-binding</keyword>
<dbReference type="SUPFAM" id="SSF55816">
    <property type="entry name" value="5'-nucleotidase (syn. UDP-sugar hydrolase), C-terminal domain"/>
    <property type="match status" value="1"/>
</dbReference>
<evidence type="ECO:0000259" key="13">
    <source>
        <dbReference type="Pfam" id="PF00149"/>
    </source>
</evidence>
<feature type="domain" description="5'-Nucleotidase C-terminal" evidence="14">
    <location>
        <begin position="341"/>
        <end position="512"/>
    </location>
</feature>
<protein>
    <recommendedName>
        <fullName evidence="3">apyrase</fullName>
        <ecNumber evidence="3">3.6.1.5</ecNumber>
    </recommendedName>
</protein>
<gene>
    <name evidence="15" type="ORF">CEUTPL_LOCUS5955</name>
</gene>
<dbReference type="PANTHER" id="PTHR11575:SF32">
    <property type="entry name" value="APYRASE-LIKE PROTEIN"/>
    <property type="match status" value="1"/>
</dbReference>
<evidence type="ECO:0000313" key="15">
    <source>
        <dbReference type="EMBL" id="CAG9765346.1"/>
    </source>
</evidence>
<dbReference type="GO" id="GO:0006196">
    <property type="term" value="P:AMP catabolic process"/>
    <property type="evidence" value="ECO:0007669"/>
    <property type="project" value="TreeGrafter"/>
</dbReference>
<reference evidence="15" key="1">
    <citation type="submission" date="2022-01" db="EMBL/GenBank/DDBJ databases">
        <authorList>
            <person name="King R."/>
        </authorList>
    </citation>
    <scope>NUCLEOTIDE SEQUENCE</scope>
</reference>
<dbReference type="InterPro" id="IPR036907">
    <property type="entry name" value="5'-Nucleotdase_C_sf"/>
</dbReference>
<organism evidence="15 16">
    <name type="scientific">Ceutorhynchus assimilis</name>
    <name type="common">cabbage seed weevil</name>
    <dbReference type="NCBI Taxonomy" id="467358"/>
    <lineage>
        <taxon>Eukaryota</taxon>
        <taxon>Metazoa</taxon>
        <taxon>Ecdysozoa</taxon>
        <taxon>Arthropoda</taxon>
        <taxon>Hexapoda</taxon>
        <taxon>Insecta</taxon>
        <taxon>Pterygota</taxon>
        <taxon>Neoptera</taxon>
        <taxon>Endopterygota</taxon>
        <taxon>Coleoptera</taxon>
        <taxon>Polyphaga</taxon>
        <taxon>Cucujiformia</taxon>
        <taxon>Curculionidae</taxon>
        <taxon>Ceutorhynchinae</taxon>
        <taxon>Ceutorhynchus</taxon>
    </lineage>
</organism>
<dbReference type="AlphaFoldDB" id="A0A9N9MK35"/>
<dbReference type="PROSITE" id="PS00786">
    <property type="entry name" value="5_NUCLEOTIDASE_2"/>
    <property type="match status" value="1"/>
</dbReference>
<dbReference type="InterPro" id="IPR008334">
    <property type="entry name" value="5'-Nucleotdase_C"/>
</dbReference>
<keyword evidence="5" id="KW-0964">Secreted</keyword>
<dbReference type="GO" id="GO:0046872">
    <property type="term" value="F:metal ion binding"/>
    <property type="evidence" value="ECO:0007669"/>
    <property type="project" value="UniProtKB-KW"/>
</dbReference>
<evidence type="ECO:0000259" key="14">
    <source>
        <dbReference type="Pfam" id="PF02872"/>
    </source>
</evidence>
<keyword evidence="11" id="KW-1199">Hemostasis impairing toxin</keyword>
<dbReference type="InterPro" id="IPR006179">
    <property type="entry name" value="5_nucleotidase/apyrase"/>
</dbReference>
<dbReference type="PRINTS" id="PR01607">
    <property type="entry name" value="APYRASEFAMLY"/>
</dbReference>
<dbReference type="InterPro" id="IPR006146">
    <property type="entry name" value="5'-Nucleotdase_CS"/>
</dbReference>
<evidence type="ECO:0000256" key="12">
    <source>
        <dbReference type="RuleBase" id="RU362119"/>
    </source>
</evidence>
<dbReference type="GO" id="GO:0005576">
    <property type="term" value="C:extracellular region"/>
    <property type="evidence" value="ECO:0007669"/>
    <property type="project" value="UniProtKB-SubCell"/>
</dbReference>
<dbReference type="Gene3D" id="3.90.780.10">
    <property type="entry name" value="5'-Nucleotidase, C-terminal domain"/>
    <property type="match status" value="1"/>
</dbReference>
<evidence type="ECO:0000256" key="1">
    <source>
        <dbReference type="ARBA" id="ARBA00004613"/>
    </source>
</evidence>
<evidence type="ECO:0000256" key="2">
    <source>
        <dbReference type="ARBA" id="ARBA00006654"/>
    </source>
</evidence>
<dbReference type="EMBL" id="OU892278">
    <property type="protein sequence ID" value="CAG9765346.1"/>
    <property type="molecule type" value="Genomic_DNA"/>
</dbReference>
<feature type="chain" id="PRO_5040545365" description="apyrase" evidence="12">
    <location>
        <begin position="19"/>
        <end position="560"/>
    </location>
</feature>
<dbReference type="EC" id="3.6.1.5" evidence="3"/>
<evidence type="ECO:0000256" key="8">
    <source>
        <dbReference type="ARBA" id="ARBA00022729"/>
    </source>
</evidence>
<dbReference type="OrthoDB" id="7722975at2759"/>
<dbReference type="Pfam" id="PF00149">
    <property type="entry name" value="Metallophos"/>
    <property type="match status" value="1"/>
</dbReference>
<dbReference type="SUPFAM" id="SSF56300">
    <property type="entry name" value="Metallo-dependent phosphatases"/>
    <property type="match status" value="1"/>
</dbReference>
<dbReference type="FunFam" id="3.90.780.10:FF:000001">
    <property type="entry name" value="NT5E isoform 3"/>
    <property type="match status" value="1"/>
</dbReference>
<keyword evidence="4" id="KW-1201">Platelet aggregation inhibiting toxin</keyword>
<dbReference type="FunFam" id="3.60.21.10:FF:000020">
    <property type="entry name" value="NT5E isoform 4"/>
    <property type="match status" value="1"/>
</dbReference>
<dbReference type="GO" id="GO:0008253">
    <property type="term" value="F:5'-nucleotidase activity"/>
    <property type="evidence" value="ECO:0007669"/>
    <property type="project" value="TreeGrafter"/>
</dbReference>